<comment type="caution">
    <text evidence="4">The sequence shown here is derived from an EMBL/GenBank/DDBJ whole genome shotgun (WGS) entry which is preliminary data.</text>
</comment>
<reference evidence="4 5" key="1">
    <citation type="submission" date="2024-12" db="EMBL/GenBank/DDBJ databases">
        <title>The unique morphological basis and parallel evolutionary history of personate flowers in Penstemon.</title>
        <authorList>
            <person name="Depatie T.H."/>
            <person name="Wessinger C.A."/>
        </authorList>
    </citation>
    <scope>NUCLEOTIDE SEQUENCE [LARGE SCALE GENOMIC DNA]</scope>
    <source>
        <strain evidence="4">WTNN_2</strain>
        <tissue evidence="4">Leaf</tissue>
    </source>
</reference>
<dbReference type="Gene3D" id="3.30.559.10">
    <property type="entry name" value="Chloramphenicol acetyltransferase-like domain"/>
    <property type="match status" value="2"/>
</dbReference>
<dbReference type="Pfam" id="PF02458">
    <property type="entry name" value="Transferase"/>
    <property type="match status" value="2"/>
</dbReference>
<dbReference type="InterPro" id="IPR023213">
    <property type="entry name" value="CAT-like_dom_sf"/>
</dbReference>
<dbReference type="AlphaFoldDB" id="A0ABD3RPE7"/>
<sequence length="396" mass="43792">MAANTAGYTVQVISKQIIKPSSPTPHHLKAHKLSLLDQLAPPVYIPLILFYEADETSKSLTHAQISQKLKQSLSNTLTLFYPLAGKLDQEAFTIDCNDAGVEFTEARVLQTRLSDVIQNPTLEQLKDYIPANVSDGLSPVNLLALQINFFDCGGVAVGVCMSHQIGDVLAMSLSVPNKKPVTKRYLFDKNKLDALKVSATGSEKNPTRVELVSSFIWKHFMNDKWNKKNILAALHAVNLRPRSKSDDVVVEFEHVFGNYYLNSVAFSGAAFDQYEPEVGELVSKLRHSIRRIHDEYASKSGIGDAFLGEIGELLGRVSKGEADFCMFSSWCRFPVYDVDFGWGKPVWVGTTPLPLSNLTVLWSTKCGDGIEACVNMIPNNTSLDIEFKLLGNTMDG</sequence>
<evidence type="ECO:0000313" key="5">
    <source>
        <dbReference type="Proteomes" id="UP001634393"/>
    </source>
</evidence>
<evidence type="ECO:0000256" key="1">
    <source>
        <dbReference type="ARBA" id="ARBA00009861"/>
    </source>
</evidence>
<dbReference type="GO" id="GO:0016746">
    <property type="term" value="F:acyltransferase activity"/>
    <property type="evidence" value="ECO:0007669"/>
    <property type="project" value="UniProtKB-KW"/>
</dbReference>
<name>A0ABD3RPE7_9LAMI</name>
<protein>
    <submittedName>
        <fullName evidence="4">Uncharacterized protein</fullName>
    </submittedName>
</protein>
<comment type="similarity">
    <text evidence="1">Belongs to the plant acyltransferase family.</text>
</comment>
<organism evidence="4 5">
    <name type="scientific">Penstemon smallii</name>
    <dbReference type="NCBI Taxonomy" id="265156"/>
    <lineage>
        <taxon>Eukaryota</taxon>
        <taxon>Viridiplantae</taxon>
        <taxon>Streptophyta</taxon>
        <taxon>Embryophyta</taxon>
        <taxon>Tracheophyta</taxon>
        <taxon>Spermatophyta</taxon>
        <taxon>Magnoliopsida</taxon>
        <taxon>eudicotyledons</taxon>
        <taxon>Gunneridae</taxon>
        <taxon>Pentapetalae</taxon>
        <taxon>asterids</taxon>
        <taxon>lamiids</taxon>
        <taxon>Lamiales</taxon>
        <taxon>Plantaginaceae</taxon>
        <taxon>Cheloneae</taxon>
        <taxon>Penstemon</taxon>
    </lineage>
</organism>
<dbReference type="PANTHER" id="PTHR31623:SF17">
    <property type="entry name" value="F21J9.9"/>
    <property type="match status" value="1"/>
</dbReference>
<dbReference type="Proteomes" id="UP001634393">
    <property type="component" value="Unassembled WGS sequence"/>
</dbReference>
<evidence type="ECO:0000313" key="4">
    <source>
        <dbReference type="EMBL" id="KAL3814738.1"/>
    </source>
</evidence>
<evidence type="ECO:0000256" key="2">
    <source>
        <dbReference type="ARBA" id="ARBA00022679"/>
    </source>
</evidence>
<keyword evidence="3" id="KW-0012">Acyltransferase</keyword>
<evidence type="ECO:0000256" key="3">
    <source>
        <dbReference type="ARBA" id="ARBA00023315"/>
    </source>
</evidence>
<keyword evidence="2" id="KW-0808">Transferase</keyword>
<dbReference type="EMBL" id="JBJXBP010000008">
    <property type="protein sequence ID" value="KAL3814738.1"/>
    <property type="molecule type" value="Genomic_DNA"/>
</dbReference>
<proteinExistence type="inferred from homology"/>
<gene>
    <name evidence="4" type="ORF">ACJIZ3_016006</name>
</gene>
<keyword evidence="5" id="KW-1185">Reference proteome</keyword>
<accession>A0ABD3RPE7</accession>
<dbReference type="PANTHER" id="PTHR31623">
    <property type="entry name" value="F21J9.9"/>
    <property type="match status" value="1"/>
</dbReference>